<evidence type="ECO:0000313" key="2">
    <source>
        <dbReference type="EMBL" id="AWB48453.1"/>
    </source>
</evidence>
<accession>A0A2S0UKX2</accession>
<proteinExistence type="predicted"/>
<protein>
    <submittedName>
        <fullName evidence="2">Uncharacterized protein</fullName>
    </submittedName>
</protein>
<name>A0A2S0UKX2_9RHOB</name>
<keyword evidence="3" id="KW-1185">Reference proteome</keyword>
<dbReference type="RefSeq" id="WP_108435272.1">
    <property type="nucleotide sequence ID" value="NZ_CP028918.1"/>
</dbReference>
<reference evidence="2 3" key="1">
    <citation type="submission" date="2018-04" db="EMBL/GenBank/DDBJ databases">
        <title>Genome sequencing of Gemmobacter.</title>
        <authorList>
            <person name="Yi H."/>
            <person name="Baek M.-G."/>
        </authorList>
    </citation>
    <scope>NUCLEOTIDE SEQUENCE [LARGE SCALE GENOMIC DNA]</scope>
    <source>
        <strain evidence="2 3">HYN0069</strain>
    </source>
</reference>
<dbReference type="AlphaFoldDB" id="A0A2S0UKX2"/>
<evidence type="ECO:0000313" key="3">
    <source>
        <dbReference type="Proteomes" id="UP000244496"/>
    </source>
</evidence>
<dbReference type="Proteomes" id="UP000244496">
    <property type="component" value="Chromosome"/>
</dbReference>
<gene>
    <name evidence="2" type="ORF">HYN69_07940</name>
</gene>
<dbReference type="KEGG" id="geh:HYN69_07940"/>
<feature type="region of interest" description="Disordered" evidence="1">
    <location>
        <begin position="29"/>
        <end position="49"/>
    </location>
</feature>
<organism evidence="2 3">
    <name type="scientific">Paragemmobacter aquarius</name>
    <dbReference type="NCBI Taxonomy" id="2169400"/>
    <lineage>
        <taxon>Bacteria</taxon>
        <taxon>Pseudomonadati</taxon>
        <taxon>Pseudomonadota</taxon>
        <taxon>Alphaproteobacteria</taxon>
        <taxon>Rhodobacterales</taxon>
        <taxon>Paracoccaceae</taxon>
        <taxon>Paragemmobacter</taxon>
    </lineage>
</organism>
<dbReference type="EMBL" id="CP028918">
    <property type="protein sequence ID" value="AWB48453.1"/>
    <property type="molecule type" value="Genomic_DNA"/>
</dbReference>
<sequence>MTLQRLLMMIINPILRRLVTRGVDAGFNRFGGPDSRTPGQKAQGKDAAKRLRQTMRIGRKLW</sequence>
<evidence type="ECO:0000256" key="1">
    <source>
        <dbReference type="SAM" id="MobiDB-lite"/>
    </source>
</evidence>
<dbReference type="OrthoDB" id="7876991at2"/>